<dbReference type="AlphaFoldDB" id="A0A934JZT8"/>
<dbReference type="Proteomes" id="UP000612893">
    <property type="component" value="Unassembled WGS sequence"/>
</dbReference>
<dbReference type="PANTHER" id="PTHR43831">
    <property type="entry name" value="ISOBUTYRYL-COA DEHYDROGENASE"/>
    <property type="match status" value="1"/>
</dbReference>
<gene>
    <name evidence="3" type="ORF">JF922_07620</name>
</gene>
<dbReference type="SUPFAM" id="SSF56645">
    <property type="entry name" value="Acyl-CoA dehydrogenase NM domain-like"/>
    <property type="match status" value="1"/>
</dbReference>
<reference evidence="3" key="1">
    <citation type="submission" date="2020-10" db="EMBL/GenBank/DDBJ databases">
        <title>Ca. Dormibacterota MAGs.</title>
        <authorList>
            <person name="Montgomery K."/>
        </authorList>
    </citation>
    <scope>NUCLEOTIDE SEQUENCE [LARGE SCALE GENOMIC DNA]</scope>
    <source>
        <strain evidence="3">SC8812_S17_10</strain>
    </source>
</reference>
<dbReference type="EMBL" id="JAEKNR010000086">
    <property type="protein sequence ID" value="MBJ7597942.1"/>
    <property type="molecule type" value="Genomic_DNA"/>
</dbReference>
<proteinExistence type="predicted"/>
<evidence type="ECO:0000313" key="4">
    <source>
        <dbReference type="Proteomes" id="UP000612893"/>
    </source>
</evidence>
<feature type="region of interest" description="Disordered" evidence="1">
    <location>
        <begin position="61"/>
        <end position="83"/>
    </location>
</feature>
<sequence length="263" mass="27829">MTAVVPTISARKDCAGLILEAVRRDRVRRVCPGTSHTRVPAAFDHACLAEGQARAYRVAGDTPVTQGDSPVVRDPNRQPATTDRGCHIGGAPNCTGRDHVATVQSHREALEEVIHDVVEPDAAEVDAGRFPRRSIDALGRAGLLGLISSNEVGGLGRGFGEAVATVERISNSCGSTALVLSMHYCATAVIEAHGDLETRRAIAAGQQLSTLAFSEAGSRSHFWVPLSTATANGERVRLDARKSWVTSAGEADSWKSSAWGRLS</sequence>
<keyword evidence="4" id="KW-1185">Reference proteome</keyword>
<evidence type="ECO:0000256" key="1">
    <source>
        <dbReference type="SAM" id="MobiDB-lite"/>
    </source>
</evidence>
<dbReference type="InterPro" id="IPR009100">
    <property type="entry name" value="AcylCoA_DH/oxidase_NM_dom_sf"/>
</dbReference>
<evidence type="ECO:0000259" key="2">
    <source>
        <dbReference type="Pfam" id="PF02771"/>
    </source>
</evidence>
<feature type="domain" description="Acyl-CoA dehydrogenase/oxidase N-terminal" evidence="2">
    <location>
        <begin position="105"/>
        <end position="200"/>
    </location>
</feature>
<name>A0A934JZT8_9BACT</name>
<dbReference type="InterPro" id="IPR037069">
    <property type="entry name" value="AcylCoA_DH/ox_N_sf"/>
</dbReference>
<comment type="caution">
    <text evidence="3">The sequence shown here is derived from an EMBL/GenBank/DDBJ whole genome shotgun (WGS) entry which is preliminary data.</text>
</comment>
<dbReference type="InterPro" id="IPR013786">
    <property type="entry name" value="AcylCoA_DH/ox_N"/>
</dbReference>
<evidence type="ECO:0000313" key="3">
    <source>
        <dbReference type="EMBL" id="MBJ7597942.1"/>
    </source>
</evidence>
<dbReference type="Gene3D" id="1.10.540.10">
    <property type="entry name" value="Acyl-CoA dehydrogenase/oxidase, N-terminal domain"/>
    <property type="match status" value="1"/>
</dbReference>
<dbReference type="InterPro" id="IPR052547">
    <property type="entry name" value="Mito_Isobutyryl-CoADH"/>
</dbReference>
<accession>A0A934JZT8</accession>
<dbReference type="Pfam" id="PF02771">
    <property type="entry name" value="Acyl-CoA_dh_N"/>
    <property type="match status" value="1"/>
</dbReference>
<protein>
    <submittedName>
        <fullName evidence="3">Acyl-CoA dehydrogenase family protein</fullName>
    </submittedName>
</protein>
<organism evidence="3 4">
    <name type="scientific">Candidatus Nephthysia bennettiae</name>
    <dbReference type="NCBI Taxonomy" id="3127016"/>
    <lineage>
        <taxon>Bacteria</taxon>
        <taxon>Bacillati</taxon>
        <taxon>Candidatus Dormiibacterota</taxon>
        <taxon>Candidatus Dormibacteria</taxon>
        <taxon>Candidatus Dormibacterales</taxon>
        <taxon>Candidatus Dormibacteraceae</taxon>
        <taxon>Candidatus Nephthysia</taxon>
    </lineage>
</organism>
<dbReference type="PANTHER" id="PTHR43831:SF1">
    <property type="entry name" value="ISOBUTYRYL-COA DEHYDROGENASE, MITOCHONDRIAL"/>
    <property type="match status" value="1"/>
</dbReference>